<proteinExistence type="inferred from homology"/>
<feature type="repeat" description="PPR" evidence="4">
    <location>
        <begin position="162"/>
        <end position="192"/>
    </location>
</feature>
<dbReference type="PANTHER" id="PTHR47939">
    <property type="entry name" value="MEMBRANE-ASSOCIATED SALT-INDUCIBLE PROTEIN-LIKE"/>
    <property type="match status" value="1"/>
</dbReference>
<organism evidence="6 7">
    <name type="scientific">Rhynchospora breviuscula</name>
    <dbReference type="NCBI Taxonomy" id="2022672"/>
    <lineage>
        <taxon>Eukaryota</taxon>
        <taxon>Viridiplantae</taxon>
        <taxon>Streptophyta</taxon>
        <taxon>Embryophyta</taxon>
        <taxon>Tracheophyta</taxon>
        <taxon>Spermatophyta</taxon>
        <taxon>Magnoliopsida</taxon>
        <taxon>Liliopsida</taxon>
        <taxon>Poales</taxon>
        <taxon>Cyperaceae</taxon>
        <taxon>Cyperoideae</taxon>
        <taxon>Rhynchosporeae</taxon>
        <taxon>Rhynchospora</taxon>
    </lineage>
</organism>
<evidence type="ECO:0000313" key="7">
    <source>
        <dbReference type="Proteomes" id="UP001151287"/>
    </source>
</evidence>
<reference evidence="6" key="1">
    <citation type="journal article" date="2022" name="Cell">
        <title>Repeat-based holocentromeres influence genome architecture and karyotype evolution.</title>
        <authorList>
            <person name="Hofstatter P.G."/>
            <person name="Thangavel G."/>
            <person name="Lux T."/>
            <person name="Neumann P."/>
            <person name="Vondrak T."/>
            <person name="Novak P."/>
            <person name="Zhang M."/>
            <person name="Costa L."/>
            <person name="Castellani M."/>
            <person name="Scott A."/>
            <person name="Toegelov H."/>
            <person name="Fuchs J."/>
            <person name="Mata-Sucre Y."/>
            <person name="Dias Y."/>
            <person name="Vanzela A.L.L."/>
            <person name="Huettel B."/>
            <person name="Almeida C.C.S."/>
            <person name="Simkova H."/>
            <person name="Souza G."/>
            <person name="Pedrosa-Harand A."/>
            <person name="Macas J."/>
            <person name="Mayer K.F.X."/>
            <person name="Houben A."/>
            <person name="Marques A."/>
        </authorList>
    </citation>
    <scope>NUCLEOTIDE SEQUENCE</scope>
    <source>
        <strain evidence="6">RhyBre1mFocal</strain>
    </source>
</reference>
<dbReference type="PANTHER" id="PTHR47939:SF13">
    <property type="entry name" value="OS03G0201400 PROTEIN"/>
    <property type="match status" value="1"/>
</dbReference>
<comment type="caution">
    <text evidence="6">The sequence shown here is derived from an EMBL/GenBank/DDBJ whole genome shotgun (WGS) entry which is preliminary data.</text>
</comment>
<evidence type="ECO:0000256" key="3">
    <source>
        <dbReference type="ARBA" id="ARBA00022946"/>
    </source>
</evidence>
<name>A0A9Q0CAR8_9POAL</name>
<dbReference type="OrthoDB" id="185373at2759"/>
<feature type="compositionally biased region" description="Acidic residues" evidence="5">
    <location>
        <begin position="601"/>
        <end position="610"/>
    </location>
</feature>
<dbReference type="AlphaFoldDB" id="A0A9Q0CAR8"/>
<dbReference type="InterPro" id="IPR011990">
    <property type="entry name" value="TPR-like_helical_dom_sf"/>
</dbReference>
<dbReference type="EMBL" id="JAMQYH010000004">
    <property type="protein sequence ID" value="KAJ1690320.1"/>
    <property type="molecule type" value="Genomic_DNA"/>
</dbReference>
<evidence type="ECO:0008006" key="8">
    <source>
        <dbReference type="Google" id="ProtNLM"/>
    </source>
</evidence>
<accession>A0A9Q0CAR8</accession>
<dbReference type="Pfam" id="PF01535">
    <property type="entry name" value="PPR"/>
    <property type="match status" value="2"/>
</dbReference>
<dbReference type="PROSITE" id="PS51375">
    <property type="entry name" value="PPR"/>
    <property type="match status" value="7"/>
</dbReference>
<keyword evidence="2" id="KW-0677">Repeat</keyword>
<feature type="region of interest" description="Disordered" evidence="5">
    <location>
        <begin position="566"/>
        <end position="610"/>
    </location>
</feature>
<feature type="repeat" description="PPR" evidence="4">
    <location>
        <begin position="301"/>
        <end position="335"/>
    </location>
</feature>
<evidence type="ECO:0000256" key="2">
    <source>
        <dbReference type="ARBA" id="ARBA00022737"/>
    </source>
</evidence>
<feature type="repeat" description="PPR" evidence="4">
    <location>
        <begin position="196"/>
        <end position="230"/>
    </location>
</feature>
<dbReference type="Pfam" id="PF12854">
    <property type="entry name" value="PPR_1"/>
    <property type="match status" value="1"/>
</dbReference>
<feature type="repeat" description="PPR" evidence="4">
    <location>
        <begin position="266"/>
        <end position="300"/>
    </location>
</feature>
<comment type="similarity">
    <text evidence="1">Belongs to the PPR family. P subfamily.</text>
</comment>
<evidence type="ECO:0000256" key="1">
    <source>
        <dbReference type="ARBA" id="ARBA00007626"/>
    </source>
</evidence>
<feature type="repeat" description="PPR" evidence="4">
    <location>
        <begin position="336"/>
        <end position="370"/>
    </location>
</feature>
<protein>
    <recommendedName>
        <fullName evidence="8">Pentatricopeptide repeat-containing protein</fullName>
    </recommendedName>
</protein>
<evidence type="ECO:0000256" key="4">
    <source>
        <dbReference type="PROSITE-ProRule" id="PRU00708"/>
    </source>
</evidence>
<dbReference type="InterPro" id="IPR050667">
    <property type="entry name" value="PPR-containing_protein"/>
</dbReference>
<feature type="region of interest" description="Disordered" evidence="5">
    <location>
        <begin position="1"/>
        <end position="30"/>
    </location>
</feature>
<sequence>MQRPTENPNKQKLNLLSFKEKPGPKMLSPTSRRAVHLFKLQPLSFLSLSTSSSANSSASSQESVASDQLDRLLRLYLHSPSKLSLALSSTSNPPSTASLRHVLKSLPLDSAFSLFSSLPPSLVSPGLAAPLLRRMATPRLLSKALQLLDEMPIGADNSENQKEEMFRCLVDSLCKKGSVKEAADLFEHMRDRFKPDLRCFNSLLYGWCKLGKLEEAKYVLVQIRKCGFEPDIVVYNTLLGGFAAAGKMEDAYELMKNMGEKGCEPNVISYTTVIQGLCTKGRMDEAMRVFVEMSRVSCSADSVTYSTLISGFCKSGDVKRGYELLDLMVVKGLRLDPDTYFSLFIAHEQKDQLEESLELLDRMNKSRCLPDNRVYNVLIRLACKLGELKQACDLWNHMESSGVEPSIDTFIIIINGLADKGDSVKACWFFKQMVEKDLFVTPHYGVLKTLLNSLVREGKVELAKEIWNSVVKSRCELNVCAWTIWIHALFSKRHIKEACMYCIEMLDSGLMPQPDTFAKLMKGLKKLYNREIAKEITDKVRAMAAERGVSFKMYKRRGVRDLEMKLEAKRRGKNKGESEKNKRISAQQGRIRAEQKKTTIVDDDDDIDNE</sequence>
<keyword evidence="3" id="KW-0809">Transit peptide</keyword>
<feature type="compositionally biased region" description="Polar residues" evidence="5">
    <location>
        <begin position="1"/>
        <end position="14"/>
    </location>
</feature>
<dbReference type="InterPro" id="IPR002885">
    <property type="entry name" value="PPR_rpt"/>
</dbReference>
<evidence type="ECO:0000256" key="5">
    <source>
        <dbReference type="SAM" id="MobiDB-lite"/>
    </source>
</evidence>
<dbReference type="NCBIfam" id="TIGR00756">
    <property type="entry name" value="PPR"/>
    <property type="match status" value="7"/>
</dbReference>
<feature type="repeat" description="PPR" evidence="4">
    <location>
        <begin position="371"/>
        <end position="405"/>
    </location>
</feature>
<dbReference type="Pfam" id="PF13041">
    <property type="entry name" value="PPR_2"/>
    <property type="match status" value="3"/>
</dbReference>
<gene>
    <name evidence="6" type="ORF">LUZ63_014475</name>
</gene>
<dbReference type="Proteomes" id="UP001151287">
    <property type="component" value="Unassembled WGS sequence"/>
</dbReference>
<dbReference type="Gene3D" id="1.25.40.10">
    <property type="entry name" value="Tetratricopeptide repeat domain"/>
    <property type="match status" value="4"/>
</dbReference>
<feature type="compositionally biased region" description="Basic and acidic residues" evidence="5">
    <location>
        <begin position="566"/>
        <end position="582"/>
    </location>
</feature>
<keyword evidence="7" id="KW-1185">Reference proteome</keyword>
<feature type="compositionally biased region" description="Basic and acidic residues" evidence="5">
    <location>
        <begin position="591"/>
        <end position="600"/>
    </location>
</feature>
<evidence type="ECO:0000313" key="6">
    <source>
        <dbReference type="EMBL" id="KAJ1690320.1"/>
    </source>
</evidence>
<feature type="repeat" description="PPR" evidence="4">
    <location>
        <begin position="231"/>
        <end position="265"/>
    </location>
</feature>